<accession>A0ABT5AAN4</accession>
<gene>
    <name evidence="2" type="ORF">PN492_18445</name>
</gene>
<dbReference type="EMBL" id="JAQMTU010000121">
    <property type="protein sequence ID" value="MDB9488503.1"/>
    <property type="molecule type" value="Genomic_DNA"/>
</dbReference>
<organism evidence="2 3">
    <name type="scientific">Dolichospermum circinale CS-537/01</name>
    <dbReference type="NCBI Taxonomy" id="3021739"/>
    <lineage>
        <taxon>Bacteria</taxon>
        <taxon>Bacillati</taxon>
        <taxon>Cyanobacteriota</taxon>
        <taxon>Cyanophyceae</taxon>
        <taxon>Nostocales</taxon>
        <taxon>Aphanizomenonaceae</taxon>
        <taxon>Dolichospermum</taxon>
        <taxon>Dolichospermum circinale</taxon>
    </lineage>
</organism>
<protein>
    <submittedName>
        <fullName evidence="2">CHAT domain-containing protein</fullName>
    </submittedName>
</protein>
<dbReference type="Pfam" id="PF12770">
    <property type="entry name" value="CHAT"/>
    <property type="match status" value="1"/>
</dbReference>
<dbReference type="NCBIfam" id="NF045509">
    <property type="entry name" value="CellDiv_HetF"/>
    <property type="match status" value="1"/>
</dbReference>
<dbReference type="Proteomes" id="UP001212123">
    <property type="component" value="Unassembled WGS sequence"/>
</dbReference>
<comment type="caution">
    <text evidence="2">The sequence shown here is derived from an EMBL/GenBank/DDBJ whole genome shotgun (WGS) entry which is preliminary data.</text>
</comment>
<sequence length="859" mass="95729">MTQEFHLSATPVGQNHYLLRTEQVASGVPLAEELVHWPVAEWLAIAGYLMDDPLQLVLEGEMTTKNTVNLVDLGQELYNALFQRTLRDSWITAQGIAQNHQQVLRLRLGLKDPRLARLPWEVMHAGDSYGALRYRPLATGPDITFARYQSGIASNAYWLRAYGERKLSPSHLQAHHLPTPAAERGLKVLMVISSPRDLVQLDLLKQEAINLKAELHRQALKLADGNHHLPEIELTVLDEPGREELTQALEQGHYDILHYSGHSNLGANGGQIYLVSKKTGLTETLSGDDLAGLLINNHIQMVVFNSCFGAYRAKAGAGEDSGEQNLTESLVKRGIRSVLAMSERIPDEVALTLTQLFYRNLSQGYALDLCVSRVRQGLISAYGSQQMYWALPILYLQREFDGCLTPQCNLSGHIATSRGLSELLNEYQPPQQTNHHHYSAVANNPENFMAIDDVLNPDLGEETTEVDWLLADTWGDLGDEIEYDDSTNYDQDSAIVSDLFRQLDNRTTTSEGQSMKAELIQGSNELSEMQVSEVEEHLNWGNVPTSITPTPLNIQKRQINPPLSPTPLVTSNNRYHKSKSSLLLGLVGASAITMILSVAWWWHQRQSQQRLLSNIPPLPGENISSNQYPSINLTNSATGIVTATATTQLSQGNLKDGLSAIHELLNRGAFTAAETALNLIPVQDTQNPSVNFVWGRLAWQSVQTGNNKYSIDDARRYWARAVQNQPESILYNNALGFAYYAENNLNYANDAWFKSLNLALKPQQNGSAKIGKTKYPQISGEPEALTAYAGLALGLYKSAQNQPADKRQKYLQEAIKLRQMVIQNAPADFTMEKLSRNWLWTQQAIADWQSLGQTKLPLL</sequence>
<dbReference type="Gene3D" id="1.25.40.10">
    <property type="entry name" value="Tetratricopeptide repeat domain"/>
    <property type="match status" value="1"/>
</dbReference>
<evidence type="ECO:0000313" key="2">
    <source>
        <dbReference type="EMBL" id="MDB9488503.1"/>
    </source>
</evidence>
<keyword evidence="3" id="KW-1185">Reference proteome</keyword>
<feature type="domain" description="CHAT" evidence="1">
    <location>
        <begin position="73"/>
        <end position="394"/>
    </location>
</feature>
<dbReference type="InterPro" id="IPR011990">
    <property type="entry name" value="TPR-like_helical_dom_sf"/>
</dbReference>
<evidence type="ECO:0000313" key="3">
    <source>
        <dbReference type="Proteomes" id="UP001212123"/>
    </source>
</evidence>
<dbReference type="InterPro" id="IPR024983">
    <property type="entry name" value="CHAT_dom"/>
</dbReference>
<reference evidence="2 3" key="1">
    <citation type="submission" date="2023-01" db="EMBL/GenBank/DDBJ databases">
        <title>Genomes from the Australian National Cyanobacteria Reference Collection.</title>
        <authorList>
            <person name="Willis A."/>
            <person name="Lee E.M.F."/>
        </authorList>
    </citation>
    <scope>NUCLEOTIDE SEQUENCE [LARGE SCALE GENOMIC DNA]</scope>
    <source>
        <strain evidence="2 3">CS-537/01</strain>
    </source>
</reference>
<name>A0ABT5AAN4_9CYAN</name>
<evidence type="ECO:0000259" key="1">
    <source>
        <dbReference type="Pfam" id="PF12770"/>
    </source>
</evidence>
<proteinExistence type="predicted"/>
<dbReference type="RefSeq" id="WP_271798381.1">
    <property type="nucleotide sequence ID" value="NZ_JAQMTU010000121.1"/>
</dbReference>